<dbReference type="OrthoDB" id="9781543at2"/>
<dbReference type="PANTHER" id="PTHR43640:SF1">
    <property type="entry name" value="THIOREDOXIN-DEPENDENT PEROXIREDOXIN"/>
    <property type="match status" value="1"/>
</dbReference>
<organism evidence="3 4">
    <name type="scientific">Cystobacter ferrugineus</name>
    <dbReference type="NCBI Taxonomy" id="83449"/>
    <lineage>
        <taxon>Bacteria</taxon>
        <taxon>Pseudomonadati</taxon>
        <taxon>Myxococcota</taxon>
        <taxon>Myxococcia</taxon>
        <taxon>Myxococcales</taxon>
        <taxon>Cystobacterineae</taxon>
        <taxon>Archangiaceae</taxon>
        <taxon>Cystobacter</taxon>
    </lineage>
</organism>
<dbReference type="InterPro" id="IPR047262">
    <property type="entry name" value="PRX-like1"/>
</dbReference>
<dbReference type="PANTHER" id="PTHR43640">
    <property type="entry name" value="OS07G0260300 PROTEIN"/>
    <property type="match status" value="1"/>
</dbReference>
<feature type="domain" description="Thioredoxin" evidence="2">
    <location>
        <begin position="26"/>
        <end position="178"/>
    </location>
</feature>
<comment type="caution">
    <text evidence="3">The sequence shown here is derived from an EMBL/GenBank/DDBJ whole genome shotgun (WGS) entry which is preliminary data.</text>
</comment>
<proteinExistence type="predicted"/>
<feature type="chain" id="PRO_5012792703" evidence="1">
    <location>
        <begin position="23"/>
        <end position="198"/>
    </location>
</feature>
<evidence type="ECO:0000256" key="1">
    <source>
        <dbReference type="SAM" id="SignalP"/>
    </source>
</evidence>
<dbReference type="Gene3D" id="3.40.30.10">
    <property type="entry name" value="Glutaredoxin"/>
    <property type="match status" value="1"/>
</dbReference>
<evidence type="ECO:0000313" key="4">
    <source>
        <dbReference type="Proteomes" id="UP000182229"/>
    </source>
</evidence>
<sequence>MKSLFSAVALSLSLVSPVVAFAAETAQVGKPAPAFTLKDEAGKEHSLAQYKGKIVVLEWTNPDCPFVKRHYTANTMQKTFGGYDAQKVVWLAVDSTNTNAPEKSAAWKKEKGFSYPVLQDPSGQVGKQYAAKTTPHMYVIDAQGVLRYEGAIDDDPRGNKKAGTPTNYVKGAVDALLSGKPVPSATTEAYGCSVKYKS</sequence>
<dbReference type="InterPro" id="IPR013766">
    <property type="entry name" value="Thioredoxin_domain"/>
</dbReference>
<dbReference type="PROSITE" id="PS51352">
    <property type="entry name" value="THIOREDOXIN_2"/>
    <property type="match status" value="1"/>
</dbReference>
<dbReference type="Pfam" id="PF00578">
    <property type="entry name" value="AhpC-TSA"/>
    <property type="match status" value="1"/>
</dbReference>
<evidence type="ECO:0000259" key="2">
    <source>
        <dbReference type="PROSITE" id="PS51352"/>
    </source>
</evidence>
<dbReference type="AlphaFoldDB" id="A0A1L9B358"/>
<dbReference type="GO" id="GO:0016209">
    <property type="term" value="F:antioxidant activity"/>
    <property type="evidence" value="ECO:0007669"/>
    <property type="project" value="InterPro"/>
</dbReference>
<accession>A0A1L9B358</accession>
<feature type="signal peptide" evidence="1">
    <location>
        <begin position="1"/>
        <end position="22"/>
    </location>
</feature>
<dbReference type="GO" id="GO:0016491">
    <property type="term" value="F:oxidoreductase activity"/>
    <property type="evidence" value="ECO:0007669"/>
    <property type="project" value="InterPro"/>
</dbReference>
<reference evidence="4" key="1">
    <citation type="submission" date="2016-11" db="EMBL/GenBank/DDBJ databases">
        <authorList>
            <person name="Shukria A."/>
            <person name="Stevens D.C."/>
        </authorList>
    </citation>
    <scope>NUCLEOTIDE SEQUENCE [LARGE SCALE GENOMIC DNA]</scope>
    <source>
        <strain evidence="4">Cbfe23</strain>
    </source>
</reference>
<dbReference type="SUPFAM" id="SSF52833">
    <property type="entry name" value="Thioredoxin-like"/>
    <property type="match status" value="1"/>
</dbReference>
<gene>
    <name evidence="3" type="ORF">BON30_33455</name>
</gene>
<dbReference type="RefSeq" id="WP_071902544.1">
    <property type="nucleotide sequence ID" value="NZ_MPIN01000010.1"/>
</dbReference>
<evidence type="ECO:0000313" key="3">
    <source>
        <dbReference type="EMBL" id="OJH36656.1"/>
    </source>
</evidence>
<reference evidence="3 4" key="2">
    <citation type="submission" date="2016-12" db="EMBL/GenBank/DDBJ databases">
        <title>Draft Genome Sequence of Cystobacter ferrugineus Strain Cbfe23.</title>
        <authorList>
            <person name="Akbar S."/>
            <person name="Dowd S.E."/>
            <person name="Stevens D.C."/>
        </authorList>
    </citation>
    <scope>NUCLEOTIDE SEQUENCE [LARGE SCALE GENOMIC DNA]</scope>
    <source>
        <strain evidence="3 4">Cbfe23</strain>
    </source>
</reference>
<dbReference type="CDD" id="cd02969">
    <property type="entry name" value="PRX_like1"/>
    <property type="match status" value="1"/>
</dbReference>
<dbReference type="InterPro" id="IPR000866">
    <property type="entry name" value="AhpC/TSA"/>
</dbReference>
<dbReference type="Proteomes" id="UP000182229">
    <property type="component" value="Unassembled WGS sequence"/>
</dbReference>
<protein>
    <submittedName>
        <fullName evidence="3">Thioredoxin family protein</fullName>
    </submittedName>
</protein>
<keyword evidence="1" id="KW-0732">Signal</keyword>
<name>A0A1L9B358_9BACT</name>
<dbReference type="InterPro" id="IPR036249">
    <property type="entry name" value="Thioredoxin-like_sf"/>
</dbReference>
<dbReference type="EMBL" id="MPIN01000010">
    <property type="protein sequence ID" value="OJH36656.1"/>
    <property type="molecule type" value="Genomic_DNA"/>
</dbReference>
<keyword evidence="4" id="KW-1185">Reference proteome</keyword>
<dbReference type="STRING" id="83449.BON30_33455"/>